<dbReference type="InterPro" id="IPR029063">
    <property type="entry name" value="SAM-dependent_MTases_sf"/>
</dbReference>
<dbReference type="PANTHER" id="PTHR34203">
    <property type="entry name" value="METHYLTRANSFERASE, FKBM FAMILY PROTEIN"/>
    <property type="match status" value="1"/>
</dbReference>
<dbReference type="PANTHER" id="PTHR34203:SF15">
    <property type="entry name" value="SLL1173 PROTEIN"/>
    <property type="match status" value="1"/>
</dbReference>
<proteinExistence type="predicted"/>
<organism evidence="2 3">
    <name type="scientific">Flavobacterium piscinae</name>
    <dbReference type="NCBI Taxonomy" id="2506424"/>
    <lineage>
        <taxon>Bacteria</taxon>
        <taxon>Pseudomonadati</taxon>
        <taxon>Bacteroidota</taxon>
        <taxon>Flavobacteriia</taxon>
        <taxon>Flavobacteriales</taxon>
        <taxon>Flavobacteriaceae</taxon>
        <taxon>Flavobacterium</taxon>
    </lineage>
</organism>
<dbReference type="SUPFAM" id="SSF53335">
    <property type="entry name" value="S-adenosyl-L-methionine-dependent methyltransferases"/>
    <property type="match status" value="1"/>
</dbReference>
<dbReference type="OrthoDB" id="9812600at2"/>
<dbReference type="Pfam" id="PF05050">
    <property type="entry name" value="Methyltransf_21"/>
    <property type="match status" value="1"/>
</dbReference>
<protein>
    <submittedName>
        <fullName evidence="2">FkbM family methyltransferase</fullName>
    </submittedName>
</protein>
<dbReference type="GO" id="GO:0008168">
    <property type="term" value="F:methyltransferase activity"/>
    <property type="evidence" value="ECO:0007669"/>
    <property type="project" value="UniProtKB-KW"/>
</dbReference>
<dbReference type="NCBIfam" id="TIGR01444">
    <property type="entry name" value="fkbM_fam"/>
    <property type="match status" value="1"/>
</dbReference>
<dbReference type="AlphaFoldDB" id="A0A4Q1KSI5"/>
<evidence type="ECO:0000313" key="2">
    <source>
        <dbReference type="EMBL" id="RXR33068.1"/>
    </source>
</evidence>
<dbReference type="Gene3D" id="3.40.50.150">
    <property type="entry name" value="Vaccinia Virus protein VP39"/>
    <property type="match status" value="1"/>
</dbReference>
<evidence type="ECO:0000259" key="1">
    <source>
        <dbReference type="Pfam" id="PF05050"/>
    </source>
</evidence>
<dbReference type="EMBL" id="SBKQ01000005">
    <property type="protein sequence ID" value="RXR33068.1"/>
    <property type="molecule type" value="Genomic_DNA"/>
</dbReference>
<sequence length="267" mass="30961">MYRIIRFFYTFLPQKMIVFLGKSKFLRSIRNFILRPNNVDVIIDDLIKWEKGKFYFFASIKVVHKAKTKGIENKLLKNTIYLLTKNEISEPVILDVGANYGFISLALQSNLSKKSTFYSFEPHPDIFSAFKKSIKKNNIKNITLENYAVGHREDNISINLYGQTSNILNTGNKVINTVEIKQIKLDSYLSERNIIPDFIKIDVDGYELMVLEGLKETIAKHKPILVVELNDDKKVLDFLLTFDYELLNLDLNSFSDLPNNIFCVKKN</sequence>
<accession>A0A4Q1KSI5</accession>
<dbReference type="GO" id="GO:0032259">
    <property type="term" value="P:methylation"/>
    <property type="evidence" value="ECO:0007669"/>
    <property type="project" value="UniProtKB-KW"/>
</dbReference>
<comment type="caution">
    <text evidence="2">The sequence shown here is derived from an EMBL/GenBank/DDBJ whole genome shotgun (WGS) entry which is preliminary data.</text>
</comment>
<dbReference type="Proteomes" id="UP000289734">
    <property type="component" value="Unassembled WGS sequence"/>
</dbReference>
<evidence type="ECO:0000313" key="3">
    <source>
        <dbReference type="Proteomes" id="UP000289734"/>
    </source>
</evidence>
<dbReference type="RefSeq" id="WP_129463912.1">
    <property type="nucleotide sequence ID" value="NZ_SBKQ01000005.1"/>
</dbReference>
<keyword evidence="2" id="KW-0808">Transferase</keyword>
<dbReference type="InterPro" id="IPR052514">
    <property type="entry name" value="SAM-dependent_MTase"/>
</dbReference>
<keyword evidence="3" id="KW-1185">Reference proteome</keyword>
<reference evidence="3" key="1">
    <citation type="submission" date="2019-01" db="EMBL/GenBank/DDBJ databases">
        <title>Cytophagaceae bacterium strain CAR-16.</title>
        <authorList>
            <person name="Chen W.-M."/>
        </authorList>
    </citation>
    <scope>NUCLEOTIDE SEQUENCE [LARGE SCALE GENOMIC DNA]</scope>
    <source>
        <strain evidence="3">ICH-30</strain>
    </source>
</reference>
<feature type="domain" description="Methyltransferase FkbM" evidence="1">
    <location>
        <begin position="95"/>
        <end position="244"/>
    </location>
</feature>
<dbReference type="InterPro" id="IPR006342">
    <property type="entry name" value="FkbM_mtfrase"/>
</dbReference>
<gene>
    <name evidence="2" type="ORF">EQG68_06145</name>
</gene>
<keyword evidence="2" id="KW-0489">Methyltransferase</keyword>
<name>A0A4Q1KSI5_9FLAO</name>